<dbReference type="AlphaFoldDB" id="A0A382MN04"/>
<accession>A0A382MN04</accession>
<dbReference type="EMBL" id="UINC01094810">
    <property type="protein sequence ID" value="SVC50363.1"/>
    <property type="molecule type" value="Genomic_DNA"/>
</dbReference>
<dbReference type="SUPFAM" id="SSF53335">
    <property type="entry name" value="S-adenosyl-L-methionine-dependent methyltransferases"/>
    <property type="match status" value="1"/>
</dbReference>
<reference evidence="1" key="1">
    <citation type="submission" date="2018-05" db="EMBL/GenBank/DDBJ databases">
        <authorList>
            <person name="Lanie J.A."/>
            <person name="Ng W.-L."/>
            <person name="Kazmierczak K.M."/>
            <person name="Andrzejewski T.M."/>
            <person name="Davidsen T.M."/>
            <person name="Wayne K.J."/>
            <person name="Tettelin H."/>
            <person name="Glass J.I."/>
            <person name="Rusch D."/>
            <person name="Podicherti R."/>
            <person name="Tsui H.-C.T."/>
            <person name="Winkler M.E."/>
        </authorList>
    </citation>
    <scope>NUCLEOTIDE SEQUENCE</scope>
</reference>
<organism evidence="1">
    <name type="scientific">marine metagenome</name>
    <dbReference type="NCBI Taxonomy" id="408172"/>
    <lineage>
        <taxon>unclassified sequences</taxon>
        <taxon>metagenomes</taxon>
        <taxon>ecological metagenomes</taxon>
    </lineage>
</organism>
<dbReference type="InterPro" id="IPR029063">
    <property type="entry name" value="SAM-dependent_MTases_sf"/>
</dbReference>
<name>A0A382MN04_9ZZZZ</name>
<sequence length="80" mass="8941">MTESGKTHHDNISRIGGTAATDRGFIERRWNRYYFQVLKRTVRNMLAGEIGANATVLDIGPSHGNWLPLLRQLGFSTVLG</sequence>
<proteinExistence type="predicted"/>
<feature type="non-terminal residue" evidence="1">
    <location>
        <position position="80"/>
    </location>
</feature>
<evidence type="ECO:0000313" key="1">
    <source>
        <dbReference type="EMBL" id="SVC50363.1"/>
    </source>
</evidence>
<gene>
    <name evidence="1" type="ORF">METZ01_LOCUS303217</name>
</gene>
<protein>
    <submittedName>
        <fullName evidence="1">Uncharacterized protein</fullName>
    </submittedName>
</protein>